<dbReference type="Proteomes" id="UP000712673">
    <property type="component" value="Unassembled WGS sequence"/>
</dbReference>
<dbReference type="EMBL" id="VGLS01000149">
    <property type="protein sequence ID" value="MBM3223474.1"/>
    <property type="molecule type" value="Genomic_DNA"/>
</dbReference>
<organism evidence="1 2">
    <name type="scientific">Tectimicrobiota bacterium</name>
    <dbReference type="NCBI Taxonomy" id="2528274"/>
    <lineage>
        <taxon>Bacteria</taxon>
        <taxon>Pseudomonadati</taxon>
        <taxon>Nitrospinota/Tectimicrobiota group</taxon>
        <taxon>Candidatus Tectimicrobiota</taxon>
    </lineage>
</organism>
<name>A0A937VYH0_UNCTE</name>
<evidence type="ECO:0000313" key="1">
    <source>
        <dbReference type="EMBL" id="MBM3223474.1"/>
    </source>
</evidence>
<comment type="caution">
    <text evidence="1">The sequence shown here is derived from an EMBL/GenBank/DDBJ whole genome shotgun (WGS) entry which is preliminary data.</text>
</comment>
<accession>A0A937VYH0</accession>
<dbReference type="AlphaFoldDB" id="A0A937VYH0"/>
<proteinExistence type="predicted"/>
<feature type="non-terminal residue" evidence="1">
    <location>
        <position position="148"/>
    </location>
</feature>
<evidence type="ECO:0000313" key="2">
    <source>
        <dbReference type="Proteomes" id="UP000712673"/>
    </source>
</evidence>
<protein>
    <submittedName>
        <fullName evidence="1">Uncharacterized protein</fullName>
    </submittedName>
</protein>
<reference evidence="1" key="1">
    <citation type="submission" date="2019-03" db="EMBL/GenBank/DDBJ databases">
        <title>Lake Tanganyika Metagenome-Assembled Genomes (MAGs).</title>
        <authorList>
            <person name="Tran P."/>
        </authorList>
    </citation>
    <scope>NUCLEOTIDE SEQUENCE</scope>
    <source>
        <strain evidence="1">K_DeepCast_65m_m2_066</strain>
    </source>
</reference>
<gene>
    <name evidence="1" type="ORF">FJZ47_06715</name>
</gene>
<sequence length="148" mass="16050">MHGFICLLLLVWTWGLLGDRSALAQANLDETMLRNVDAQVSTAFFGLRFNRQTGTYVGFVTATNHSATPVSTPLYLVVTAVTPGSVRILNAQGTTVQQHAYYDLSRVIAGGVLVPQATTARLTLEFRNPTNAAIQIKASVFVPAQERT</sequence>